<dbReference type="Proteomes" id="UP001151760">
    <property type="component" value="Unassembled WGS sequence"/>
</dbReference>
<name>A0ABQ5AKQ5_9ASTR</name>
<dbReference type="PANTHER" id="PTHR11439">
    <property type="entry name" value="GAG-POL-RELATED RETROTRANSPOSON"/>
    <property type="match status" value="1"/>
</dbReference>
<evidence type="ECO:0000313" key="1">
    <source>
        <dbReference type="EMBL" id="GJT01743.1"/>
    </source>
</evidence>
<accession>A0ABQ5AKQ5</accession>
<keyword evidence="2" id="KW-1185">Reference proteome</keyword>
<gene>
    <name evidence="1" type="ORF">Tco_0822912</name>
</gene>
<proteinExistence type="predicted"/>
<evidence type="ECO:0008006" key="3">
    <source>
        <dbReference type="Google" id="ProtNLM"/>
    </source>
</evidence>
<comment type="caution">
    <text evidence="1">The sequence shown here is derived from an EMBL/GenBank/DDBJ whole genome shotgun (WGS) entry which is preliminary data.</text>
</comment>
<dbReference type="PANTHER" id="PTHR11439:SF495">
    <property type="entry name" value="REVERSE TRANSCRIPTASE, RNA-DEPENDENT DNA POLYMERASE-RELATED"/>
    <property type="match status" value="1"/>
</dbReference>
<dbReference type="EMBL" id="BQNB010012294">
    <property type="protein sequence ID" value="GJT01743.1"/>
    <property type="molecule type" value="Genomic_DNA"/>
</dbReference>
<sequence>MVGSLMYLTASRPDLVFDVCMCARYQAKPTKKHLEAIKSIFRYLKGTINMGLWYPKEQYYVTNSLSRCRIMRDVRFDEEYVGRAQSLEIVDQNPLDSSQLKILRHILLNMITSVAGKQKAHAISCNKDQLLTIKAHRHRHHFIREQVENGSV</sequence>
<reference evidence="1" key="1">
    <citation type="journal article" date="2022" name="Int. J. Mol. Sci.">
        <title>Draft Genome of Tanacetum Coccineum: Genomic Comparison of Closely Related Tanacetum-Family Plants.</title>
        <authorList>
            <person name="Yamashiro T."/>
            <person name="Shiraishi A."/>
            <person name="Nakayama K."/>
            <person name="Satake H."/>
        </authorList>
    </citation>
    <scope>NUCLEOTIDE SEQUENCE</scope>
</reference>
<protein>
    <recommendedName>
        <fullName evidence="3">Reverse transcriptase Ty1/copia-type domain-containing protein</fullName>
    </recommendedName>
</protein>
<reference evidence="1" key="2">
    <citation type="submission" date="2022-01" db="EMBL/GenBank/DDBJ databases">
        <authorList>
            <person name="Yamashiro T."/>
            <person name="Shiraishi A."/>
            <person name="Satake H."/>
            <person name="Nakayama K."/>
        </authorList>
    </citation>
    <scope>NUCLEOTIDE SEQUENCE</scope>
</reference>
<evidence type="ECO:0000313" key="2">
    <source>
        <dbReference type="Proteomes" id="UP001151760"/>
    </source>
</evidence>
<organism evidence="1 2">
    <name type="scientific">Tanacetum coccineum</name>
    <dbReference type="NCBI Taxonomy" id="301880"/>
    <lineage>
        <taxon>Eukaryota</taxon>
        <taxon>Viridiplantae</taxon>
        <taxon>Streptophyta</taxon>
        <taxon>Embryophyta</taxon>
        <taxon>Tracheophyta</taxon>
        <taxon>Spermatophyta</taxon>
        <taxon>Magnoliopsida</taxon>
        <taxon>eudicotyledons</taxon>
        <taxon>Gunneridae</taxon>
        <taxon>Pentapetalae</taxon>
        <taxon>asterids</taxon>
        <taxon>campanulids</taxon>
        <taxon>Asterales</taxon>
        <taxon>Asteraceae</taxon>
        <taxon>Asteroideae</taxon>
        <taxon>Anthemideae</taxon>
        <taxon>Anthemidinae</taxon>
        <taxon>Tanacetum</taxon>
    </lineage>
</organism>